<dbReference type="Proteomes" id="UP000001025">
    <property type="component" value="Chromosome"/>
</dbReference>
<name>Q7UNZ0_RHOBA</name>
<dbReference type="InParanoid" id="Q7UNZ0"/>
<protein>
    <submittedName>
        <fullName evidence="1">Uncharacterized protein</fullName>
    </submittedName>
</protein>
<reference evidence="1 2" key="1">
    <citation type="journal article" date="2003" name="Proc. Natl. Acad. Sci. U.S.A.">
        <title>Complete genome sequence of the marine planctomycete Pirellula sp. strain 1.</title>
        <authorList>
            <person name="Gloeckner F.O."/>
            <person name="Kube M."/>
            <person name="Bauer M."/>
            <person name="Teeling H."/>
            <person name="Lombardot T."/>
            <person name="Ludwig W."/>
            <person name="Gade D."/>
            <person name="Beck A."/>
            <person name="Borzym K."/>
            <person name="Heitmann K."/>
            <person name="Rabus R."/>
            <person name="Schlesner H."/>
            <person name="Amann R."/>
            <person name="Reinhardt R."/>
        </authorList>
    </citation>
    <scope>NUCLEOTIDE SEQUENCE [LARGE SCALE GENOMIC DNA]</scope>
    <source>
        <strain evidence="2">DSM 10527 / NCIMB 13988 / SH1</strain>
    </source>
</reference>
<accession>Q7UNZ0</accession>
<gene>
    <name evidence="1" type="ordered locus">RB7262</name>
</gene>
<dbReference type="AlphaFoldDB" id="Q7UNZ0"/>
<keyword evidence="2" id="KW-1185">Reference proteome</keyword>
<sequence>MRRLIASRGCFWTIRTLPVDLPKVFVGFVRIVHAILGCSGSHDDAHHSSS</sequence>
<dbReference type="KEGG" id="rba:RB7262"/>
<dbReference type="EMBL" id="BX294145">
    <property type="protein sequence ID" value="CAD75275.1"/>
    <property type="molecule type" value="Genomic_DNA"/>
</dbReference>
<proteinExistence type="predicted"/>
<evidence type="ECO:0000313" key="1">
    <source>
        <dbReference type="EMBL" id="CAD75275.1"/>
    </source>
</evidence>
<evidence type="ECO:0000313" key="2">
    <source>
        <dbReference type="Proteomes" id="UP000001025"/>
    </source>
</evidence>
<organism evidence="1 2">
    <name type="scientific">Rhodopirellula baltica (strain DSM 10527 / NCIMB 13988 / SH1)</name>
    <dbReference type="NCBI Taxonomy" id="243090"/>
    <lineage>
        <taxon>Bacteria</taxon>
        <taxon>Pseudomonadati</taxon>
        <taxon>Planctomycetota</taxon>
        <taxon>Planctomycetia</taxon>
        <taxon>Pirellulales</taxon>
        <taxon>Pirellulaceae</taxon>
        <taxon>Rhodopirellula</taxon>
    </lineage>
</organism>
<dbReference type="EnsemblBacteria" id="CAD75275">
    <property type="protein sequence ID" value="CAD75275"/>
    <property type="gene ID" value="RB7262"/>
</dbReference>
<dbReference type="HOGENOM" id="CLU_3122028_0_0_0"/>
<dbReference type="STRING" id="243090.RB7262"/>